<dbReference type="PROSITE" id="PS51371">
    <property type="entry name" value="CBS"/>
    <property type="match status" value="2"/>
</dbReference>
<evidence type="ECO:0000256" key="5">
    <source>
        <dbReference type="ARBA" id="ARBA00022737"/>
    </source>
</evidence>
<feature type="transmembrane region" description="Helical" evidence="11">
    <location>
        <begin position="6"/>
        <end position="30"/>
    </location>
</feature>
<keyword evidence="15" id="KW-1185">Reference proteome</keyword>
<accession>A0A3P1SCZ7</accession>
<evidence type="ECO:0000256" key="2">
    <source>
        <dbReference type="ARBA" id="ARBA00006337"/>
    </source>
</evidence>
<keyword evidence="3" id="KW-1003">Cell membrane</keyword>
<dbReference type="Pfam" id="PF01595">
    <property type="entry name" value="CNNM"/>
    <property type="match status" value="1"/>
</dbReference>
<dbReference type="PANTHER" id="PTHR43099">
    <property type="entry name" value="UPF0053 PROTEIN YRKA"/>
    <property type="match status" value="1"/>
</dbReference>
<evidence type="ECO:0000313" key="15">
    <source>
        <dbReference type="Proteomes" id="UP000280444"/>
    </source>
</evidence>
<dbReference type="PROSITE" id="PS51846">
    <property type="entry name" value="CNNM"/>
    <property type="match status" value="1"/>
</dbReference>
<feature type="domain" description="CNNM transmembrane" evidence="13">
    <location>
        <begin position="1"/>
        <end position="202"/>
    </location>
</feature>
<dbReference type="GO" id="GO:0050660">
    <property type="term" value="F:flavin adenine dinucleotide binding"/>
    <property type="evidence" value="ECO:0007669"/>
    <property type="project" value="InterPro"/>
</dbReference>
<evidence type="ECO:0000259" key="12">
    <source>
        <dbReference type="PROSITE" id="PS51371"/>
    </source>
</evidence>
<dbReference type="Proteomes" id="UP000280444">
    <property type="component" value="Unassembled WGS sequence"/>
</dbReference>
<dbReference type="Gene3D" id="3.30.465.10">
    <property type="match status" value="1"/>
</dbReference>
<dbReference type="OrthoDB" id="110231at2"/>
<dbReference type="InterPro" id="IPR000644">
    <property type="entry name" value="CBS_dom"/>
</dbReference>
<feature type="transmembrane region" description="Helical" evidence="11">
    <location>
        <begin position="135"/>
        <end position="157"/>
    </location>
</feature>
<dbReference type="SUPFAM" id="SSF54631">
    <property type="entry name" value="CBS-domain pair"/>
    <property type="match status" value="1"/>
</dbReference>
<dbReference type="InterPro" id="IPR051676">
    <property type="entry name" value="UPF0053_domain"/>
</dbReference>
<evidence type="ECO:0000313" key="14">
    <source>
        <dbReference type="EMBL" id="RRC95008.1"/>
    </source>
</evidence>
<dbReference type="PANTHER" id="PTHR43099:SF6">
    <property type="entry name" value="UPF0053 PROTEIN RV1842C"/>
    <property type="match status" value="1"/>
</dbReference>
<sequence length="442" mass="46921">MVDILMLILGVVLTAGTFLFVAAEFSLVALDQAVVERRSVEGDKRAAQVLRATRTLSTQLSGAQIGITLTTILLGYTTQTSLTNILAHFMGHIGVASALATAIALAVSAVVVNAFSMLVGELIPKNLALAKPLETAGVVVPFQMAFTAIFSPLIRVLTRVANAMLRAVGIEPQEEISAARSSSELAALVRHSAQEGTLDTSTAALLTNSIRIGELTAVDVMTDRGLLHTLPESASAADVVDRARETGHSRFPVIGDDSDDIVGIVSLRRAIAVPYERRSEVPVVSSSLMTEAPKVPETVPLGPLMLQLRDEGVQMAVVVDEYGGVSGIVTLEDVVEEIVGEVADEHDMRRLGIRQRPDGTYLVPGTLRPDELAQRVGIILPDDGPYETLAGLVMTHLGRVPVVGDRLKIAGAVIAVTQMQGRRVTQLALLPPAPAEDEEVHL</sequence>
<dbReference type="EMBL" id="RQZF01000008">
    <property type="protein sequence ID" value="RRC95008.1"/>
    <property type="molecule type" value="Genomic_DNA"/>
</dbReference>
<feature type="domain" description="CBS" evidence="12">
    <location>
        <begin position="221"/>
        <end position="280"/>
    </location>
</feature>
<dbReference type="Pfam" id="PF00571">
    <property type="entry name" value="CBS"/>
    <property type="match status" value="2"/>
</dbReference>
<keyword evidence="5" id="KW-0677">Repeat</keyword>
<dbReference type="SMART" id="SM00116">
    <property type="entry name" value="CBS"/>
    <property type="match status" value="2"/>
</dbReference>
<dbReference type="CDD" id="cd04590">
    <property type="entry name" value="CBS_pair_CorC_HlyC_assoc"/>
    <property type="match status" value="1"/>
</dbReference>
<evidence type="ECO:0000256" key="9">
    <source>
        <dbReference type="PROSITE-ProRule" id="PRU00703"/>
    </source>
</evidence>
<dbReference type="InterPro" id="IPR002550">
    <property type="entry name" value="CNNM"/>
</dbReference>
<evidence type="ECO:0000256" key="3">
    <source>
        <dbReference type="ARBA" id="ARBA00022475"/>
    </source>
</evidence>
<evidence type="ECO:0000256" key="6">
    <source>
        <dbReference type="ARBA" id="ARBA00022989"/>
    </source>
</evidence>
<keyword evidence="6 10" id="KW-1133">Transmembrane helix</keyword>
<proteinExistence type="inferred from homology"/>
<gene>
    <name evidence="14" type="ORF">EII11_07740</name>
</gene>
<evidence type="ECO:0000256" key="10">
    <source>
        <dbReference type="PROSITE-ProRule" id="PRU01193"/>
    </source>
</evidence>
<dbReference type="Gene3D" id="3.10.580.10">
    <property type="entry name" value="CBS-domain"/>
    <property type="match status" value="1"/>
</dbReference>
<dbReference type="InterPro" id="IPR044751">
    <property type="entry name" value="Ion_transp-like_CBS"/>
</dbReference>
<dbReference type="InterPro" id="IPR036318">
    <property type="entry name" value="FAD-bd_PCMH-like_sf"/>
</dbReference>
<dbReference type="InterPro" id="IPR005170">
    <property type="entry name" value="Transptr-assoc_dom"/>
</dbReference>
<comment type="similarity">
    <text evidence="2">Belongs to the UPF0053 family.</text>
</comment>
<dbReference type="InterPro" id="IPR046342">
    <property type="entry name" value="CBS_dom_sf"/>
</dbReference>
<evidence type="ECO:0000256" key="1">
    <source>
        <dbReference type="ARBA" id="ARBA00004651"/>
    </source>
</evidence>
<evidence type="ECO:0000256" key="7">
    <source>
        <dbReference type="ARBA" id="ARBA00023122"/>
    </source>
</evidence>
<dbReference type="SMART" id="SM01091">
    <property type="entry name" value="CorC_HlyC"/>
    <property type="match status" value="1"/>
</dbReference>
<keyword evidence="7 9" id="KW-0129">CBS domain</keyword>
<feature type="transmembrane region" description="Helical" evidence="11">
    <location>
        <begin position="93"/>
        <end position="115"/>
    </location>
</feature>
<organism evidence="14 15">
    <name type="scientific">Schaalia canis</name>
    <dbReference type="NCBI Taxonomy" id="100469"/>
    <lineage>
        <taxon>Bacteria</taxon>
        <taxon>Bacillati</taxon>
        <taxon>Actinomycetota</taxon>
        <taxon>Actinomycetes</taxon>
        <taxon>Actinomycetales</taxon>
        <taxon>Actinomycetaceae</taxon>
        <taxon>Schaalia</taxon>
    </lineage>
</organism>
<dbReference type="RefSeq" id="WP_124871224.1">
    <property type="nucleotide sequence ID" value="NZ_RQZF01000008.1"/>
</dbReference>
<comment type="caution">
    <text evidence="14">The sequence shown here is derived from an EMBL/GenBank/DDBJ whole genome shotgun (WGS) entry which is preliminary data.</text>
</comment>
<reference evidence="14 15" key="1">
    <citation type="submission" date="2018-11" db="EMBL/GenBank/DDBJ databases">
        <title>Genomes From Bacteria Associated with the Canine Oral Cavity: a Test Case for Automated Genome-Based Taxonomic Assignment.</title>
        <authorList>
            <person name="Coil D.A."/>
            <person name="Jospin G."/>
            <person name="Darling A.E."/>
            <person name="Wallis C."/>
            <person name="Davis I.J."/>
            <person name="Harris S."/>
            <person name="Eisen J.A."/>
            <person name="Holcombe L.J."/>
            <person name="O'Flynn C."/>
        </authorList>
    </citation>
    <scope>NUCLEOTIDE SEQUENCE [LARGE SCALE GENOMIC DNA]</scope>
    <source>
        <strain evidence="14 15">OH770</strain>
    </source>
</reference>
<evidence type="ECO:0000256" key="11">
    <source>
        <dbReference type="SAM" id="Phobius"/>
    </source>
</evidence>
<dbReference type="GO" id="GO:0005886">
    <property type="term" value="C:plasma membrane"/>
    <property type="evidence" value="ECO:0007669"/>
    <property type="project" value="UniProtKB-SubCell"/>
</dbReference>
<name>A0A3P1SCZ7_9ACTO</name>
<comment type="subcellular location">
    <subcellularLocation>
        <location evidence="1">Cell membrane</location>
        <topology evidence="1">Multi-pass membrane protein</topology>
    </subcellularLocation>
</comment>
<keyword evidence="4 10" id="KW-0812">Transmembrane</keyword>
<feature type="domain" description="CBS" evidence="12">
    <location>
        <begin position="288"/>
        <end position="348"/>
    </location>
</feature>
<dbReference type="Pfam" id="PF03471">
    <property type="entry name" value="CorC_HlyC"/>
    <property type="match status" value="1"/>
</dbReference>
<evidence type="ECO:0000256" key="8">
    <source>
        <dbReference type="ARBA" id="ARBA00023136"/>
    </source>
</evidence>
<dbReference type="InterPro" id="IPR016169">
    <property type="entry name" value="FAD-bd_PCMH_sub2"/>
</dbReference>
<evidence type="ECO:0000256" key="4">
    <source>
        <dbReference type="ARBA" id="ARBA00022692"/>
    </source>
</evidence>
<dbReference type="AlphaFoldDB" id="A0A3P1SCZ7"/>
<keyword evidence="8 10" id="KW-0472">Membrane</keyword>
<dbReference type="SUPFAM" id="SSF56176">
    <property type="entry name" value="FAD-binding/transporter-associated domain-like"/>
    <property type="match status" value="1"/>
</dbReference>
<protein>
    <submittedName>
        <fullName evidence="14">HlyC/CorC family transporter</fullName>
    </submittedName>
</protein>
<evidence type="ECO:0000259" key="13">
    <source>
        <dbReference type="PROSITE" id="PS51846"/>
    </source>
</evidence>